<evidence type="ECO:0000313" key="5">
    <source>
        <dbReference type="Proteomes" id="UP001620626"/>
    </source>
</evidence>
<name>A0ABD2L753_9BILA</name>
<keyword evidence="2" id="KW-1133">Transmembrane helix</keyword>
<dbReference type="EMBL" id="JBICBT010000530">
    <property type="protein sequence ID" value="KAL3110742.1"/>
    <property type="molecule type" value="Genomic_DNA"/>
</dbReference>
<dbReference type="AlphaFoldDB" id="A0ABD2L753"/>
<feature type="compositionally biased region" description="Basic and acidic residues" evidence="1">
    <location>
        <begin position="126"/>
        <end position="147"/>
    </location>
</feature>
<evidence type="ECO:0000256" key="1">
    <source>
        <dbReference type="SAM" id="MobiDB-lite"/>
    </source>
</evidence>
<proteinExistence type="predicted"/>
<dbReference type="Proteomes" id="UP001620626">
    <property type="component" value="Unassembled WGS sequence"/>
</dbReference>
<feature type="transmembrane region" description="Helical" evidence="2">
    <location>
        <begin position="36"/>
        <end position="57"/>
    </location>
</feature>
<dbReference type="InterPro" id="IPR026622">
    <property type="entry name" value="Mxra7"/>
</dbReference>
<evidence type="ECO:0000256" key="2">
    <source>
        <dbReference type="SAM" id="Phobius"/>
    </source>
</evidence>
<gene>
    <name evidence="4" type="ORF">niasHT_011247</name>
</gene>
<dbReference type="PANTHER" id="PTHR21845">
    <property type="entry name" value="TRANSMEMBRANE ANCHOR PROTEIN 1"/>
    <property type="match status" value="1"/>
</dbReference>
<comment type="caution">
    <text evidence="4">The sequence shown here is derived from an EMBL/GenBank/DDBJ whole genome shotgun (WGS) entry which is preliminary data.</text>
</comment>
<dbReference type="PANTHER" id="PTHR21845:SF2">
    <property type="entry name" value="MATRIX-REMODELING-ASSOCIATED PROTEIN 7"/>
    <property type="match status" value="1"/>
</dbReference>
<feature type="domain" description="Matrix-remodeling-associated protein 7 helical" evidence="3">
    <location>
        <begin position="180"/>
        <end position="241"/>
    </location>
</feature>
<sequence length="242" mass="28406">MSLPSSDHYFGLPSSDPRPSTLWEALRHAVTNRRLIALYGLTFALALTIPLFVTLVMRKWRERKHRRKLKEREEEEERMANETGGAFNKAILNSLRHFEMKEENLQKEKCQSERIQATVVDAENKQKDCEKEDEEATHAMLEKEEGKRKRKARKKFKDTDPETAEGLKKLTEKGLHGKLATAQLRAKTQLLEEQMSDEDREKERKARQDQLEAIFKMMESQKEKFGINEKEELVEQLKMYSV</sequence>
<evidence type="ECO:0000259" key="3">
    <source>
        <dbReference type="Pfam" id="PF25473"/>
    </source>
</evidence>
<evidence type="ECO:0000313" key="4">
    <source>
        <dbReference type="EMBL" id="KAL3110742.1"/>
    </source>
</evidence>
<keyword evidence="2" id="KW-0472">Membrane</keyword>
<protein>
    <recommendedName>
        <fullName evidence="3">Matrix-remodeling-associated protein 7 helical domain-containing protein</fullName>
    </recommendedName>
</protein>
<feature type="region of interest" description="Disordered" evidence="1">
    <location>
        <begin position="126"/>
        <end position="165"/>
    </location>
</feature>
<dbReference type="InterPro" id="IPR057534">
    <property type="entry name" value="MXRA7_helical"/>
</dbReference>
<keyword evidence="2" id="KW-0812">Transmembrane</keyword>
<keyword evidence="5" id="KW-1185">Reference proteome</keyword>
<accession>A0ABD2L753</accession>
<dbReference type="Pfam" id="PF25473">
    <property type="entry name" value="MXRA7_helical"/>
    <property type="match status" value="1"/>
</dbReference>
<reference evidence="4 5" key="1">
    <citation type="submission" date="2024-10" db="EMBL/GenBank/DDBJ databases">
        <authorList>
            <person name="Kim D."/>
        </authorList>
    </citation>
    <scope>NUCLEOTIDE SEQUENCE [LARGE SCALE GENOMIC DNA]</scope>
    <source>
        <strain evidence="4">BH-2024</strain>
    </source>
</reference>
<organism evidence="4 5">
    <name type="scientific">Heterodera trifolii</name>
    <dbReference type="NCBI Taxonomy" id="157864"/>
    <lineage>
        <taxon>Eukaryota</taxon>
        <taxon>Metazoa</taxon>
        <taxon>Ecdysozoa</taxon>
        <taxon>Nematoda</taxon>
        <taxon>Chromadorea</taxon>
        <taxon>Rhabditida</taxon>
        <taxon>Tylenchina</taxon>
        <taxon>Tylenchomorpha</taxon>
        <taxon>Tylenchoidea</taxon>
        <taxon>Heteroderidae</taxon>
        <taxon>Heteroderinae</taxon>
        <taxon>Heterodera</taxon>
    </lineage>
</organism>